<proteinExistence type="predicted"/>
<dbReference type="Pfam" id="PF00248">
    <property type="entry name" value="Aldo_ket_red"/>
    <property type="match status" value="1"/>
</dbReference>
<dbReference type="GO" id="GO:0005829">
    <property type="term" value="C:cytosol"/>
    <property type="evidence" value="ECO:0007669"/>
    <property type="project" value="TreeGrafter"/>
</dbReference>
<sequence>MAAPTAVPDEIPLDGTTLRTLHPNQLPSLIFGAGALNSSYNSESYLETDGPLRTVALALRYGIRAFDTSVYYGPSEIILGNALKALKHEFPRSSYQIMTKCGRFGPEDFDYSPARVRQSVMNSLERLHTTYLDTVYLHDVEFVADQVIPRATGNHLVALTDEKEKAAYGLAEGQESTVHGEGDQKVLDAFAELCKLQEEGIIKKIGITGYPLPTLLRLALLILHTPPYKPIDVLLSYSHFSIQNSSLIQFTPSFHHRAKVPQIVAASPFSMGLLTDRGPPSWHPAPEKMIACVGEAGRSVLGGEGGMPALAMGWAVGKADGLEVGPETRGVPLVAGFSTPEEVHDGMRAWREVVDGKDVERRSRKEEAVEAIFEREGYLNWSWAQPPE</sequence>
<accession>A0A5C3QF10</accession>
<evidence type="ECO:0000313" key="2">
    <source>
        <dbReference type="EMBL" id="TFL00645.1"/>
    </source>
</evidence>
<dbReference type="GO" id="GO:0045290">
    <property type="term" value="F:D-arabinose 1-dehydrogenase [NAD(P)+] activity"/>
    <property type="evidence" value="ECO:0007669"/>
    <property type="project" value="TreeGrafter"/>
</dbReference>
<feature type="domain" description="NADP-dependent oxidoreductase" evidence="1">
    <location>
        <begin position="29"/>
        <end position="361"/>
    </location>
</feature>
<dbReference type="Gene3D" id="3.20.20.100">
    <property type="entry name" value="NADP-dependent oxidoreductase domain"/>
    <property type="match status" value="1"/>
</dbReference>
<keyword evidence="3" id="KW-1185">Reference proteome</keyword>
<dbReference type="EMBL" id="ML178828">
    <property type="protein sequence ID" value="TFL00645.1"/>
    <property type="molecule type" value="Genomic_DNA"/>
</dbReference>
<gene>
    <name evidence="2" type="ORF">BDV98DRAFT_531239</name>
</gene>
<dbReference type="InterPro" id="IPR036812">
    <property type="entry name" value="NAD(P)_OxRdtase_dom_sf"/>
</dbReference>
<dbReference type="STRING" id="1884261.A0A5C3QF10"/>
<dbReference type="SUPFAM" id="SSF51430">
    <property type="entry name" value="NAD(P)-linked oxidoreductase"/>
    <property type="match status" value="1"/>
</dbReference>
<evidence type="ECO:0000259" key="1">
    <source>
        <dbReference type="Pfam" id="PF00248"/>
    </source>
</evidence>
<organism evidence="2 3">
    <name type="scientific">Pterulicium gracile</name>
    <dbReference type="NCBI Taxonomy" id="1884261"/>
    <lineage>
        <taxon>Eukaryota</taxon>
        <taxon>Fungi</taxon>
        <taxon>Dikarya</taxon>
        <taxon>Basidiomycota</taxon>
        <taxon>Agaricomycotina</taxon>
        <taxon>Agaricomycetes</taxon>
        <taxon>Agaricomycetidae</taxon>
        <taxon>Agaricales</taxon>
        <taxon>Pleurotineae</taxon>
        <taxon>Pterulaceae</taxon>
        <taxon>Pterulicium</taxon>
    </lineage>
</organism>
<dbReference type="PANTHER" id="PTHR42686:SF1">
    <property type="entry name" value="GH17980P-RELATED"/>
    <property type="match status" value="1"/>
</dbReference>
<dbReference type="InterPro" id="IPR020471">
    <property type="entry name" value="AKR"/>
</dbReference>
<dbReference type="OrthoDB" id="5286008at2759"/>
<dbReference type="AlphaFoldDB" id="A0A5C3QF10"/>
<evidence type="ECO:0000313" key="3">
    <source>
        <dbReference type="Proteomes" id="UP000305067"/>
    </source>
</evidence>
<protein>
    <submittedName>
        <fullName evidence="2">Aldo/keto reductase</fullName>
    </submittedName>
</protein>
<dbReference type="PANTHER" id="PTHR42686">
    <property type="entry name" value="GH17980P-RELATED"/>
    <property type="match status" value="1"/>
</dbReference>
<dbReference type="Proteomes" id="UP000305067">
    <property type="component" value="Unassembled WGS sequence"/>
</dbReference>
<reference evidence="2 3" key="1">
    <citation type="journal article" date="2019" name="Nat. Ecol. Evol.">
        <title>Megaphylogeny resolves global patterns of mushroom evolution.</title>
        <authorList>
            <person name="Varga T."/>
            <person name="Krizsan K."/>
            <person name="Foldi C."/>
            <person name="Dima B."/>
            <person name="Sanchez-Garcia M."/>
            <person name="Sanchez-Ramirez S."/>
            <person name="Szollosi G.J."/>
            <person name="Szarkandi J.G."/>
            <person name="Papp V."/>
            <person name="Albert L."/>
            <person name="Andreopoulos W."/>
            <person name="Angelini C."/>
            <person name="Antonin V."/>
            <person name="Barry K.W."/>
            <person name="Bougher N.L."/>
            <person name="Buchanan P."/>
            <person name="Buyck B."/>
            <person name="Bense V."/>
            <person name="Catcheside P."/>
            <person name="Chovatia M."/>
            <person name="Cooper J."/>
            <person name="Damon W."/>
            <person name="Desjardin D."/>
            <person name="Finy P."/>
            <person name="Geml J."/>
            <person name="Haridas S."/>
            <person name="Hughes K."/>
            <person name="Justo A."/>
            <person name="Karasinski D."/>
            <person name="Kautmanova I."/>
            <person name="Kiss B."/>
            <person name="Kocsube S."/>
            <person name="Kotiranta H."/>
            <person name="LaButti K.M."/>
            <person name="Lechner B.E."/>
            <person name="Liimatainen K."/>
            <person name="Lipzen A."/>
            <person name="Lukacs Z."/>
            <person name="Mihaltcheva S."/>
            <person name="Morgado L.N."/>
            <person name="Niskanen T."/>
            <person name="Noordeloos M.E."/>
            <person name="Ohm R.A."/>
            <person name="Ortiz-Santana B."/>
            <person name="Ovrebo C."/>
            <person name="Racz N."/>
            <person name="Riley R."/>
            <person name="Savchenko A."/>
            <person name="Shiryaev A."/>
            <person name="Soop K."/>
            <person name="Spirin V."/>
            <person name="Szebenyi C."/>
            <person name="Tomsovsky M."/>
            <person name="Tulloss R.E."/>
            <person name="Uehling J."/>
            <person name="Grigoriev I.V."/>
            <person name="Vagvolgyi C."/>
            <person name="Papp T."/>
            <person name="Martin F.M."/>
            <person name="Miettinen O."/>
            <person name="Hibbett D.S."/>
            <person name="Nagy L.G."/>
        </authorList>
    </citation>
    <scope>NUCLEOTIDE SEQUENCE [LARGE SCALE GENOMIC DNA]</scope>
    <source>
        <strain evidence="2 3">CBS 309.79</strain>
    </source>
</reference>
<name>A0A5C3QF10_9AGAR</name>
<dbReference type="GO" id="GO:0070485">
    <property type="term" value="P:dehydro-D-arabinono-1,4-lactone biosynthetic process"/>
    <property type="evidence" value="ECO:0007669"/>
    <property type="project" value="TreeGrafter"/>
</dbReference>
<dbReference type="InterPro" id="IPR023210">
    <property type="entry name" value="NADP_OxRdtase_dom"/>
</dbReference>